<proteinExistence type="predicted"/>
<sequence length="78" mass="8792">MDNSTQSNVAPHWDYKTAKEMIDLMISELEDMRKSILYVPRTNPATDKDLHERTDEIINTGIALLNVIGCIPEDDASS</sequence>
<dbReference type="Proteomes" id="UP000218418">
    <property type="component" value="Chromosome"/>
</dbReference>
<accession>A0A1Z4LXM0</accession>
<evidence type="ECO:0000313" key="1">
    <source>
        <dbReference type="EMBL" id="BAY86005.1"/>
    </source>
</evidence>
<dbReference type="EMBL" id="AP018227">
    <property type="protein sequence ID" value="BAY86005.1"/>
    <property type="molecule type" value="Genomic_DNA"/>
</dbReference>
<evidence type="ECO:0000313" key="2">
    <source>
        <dbReference type="Proteomes" id="UP000218418"/>
    </source>
</evidence>
<gene>
    <name evidence="1" type="ORF">NIES267_55110</name>
</gene>
<keyword evidence="2" id="KW-1185">Reference proteome</keyword>
<dbReference type="AlphaFoldDB" id="A0A1Z4LXM0"/>
<name>A0A1Z4LXM0_9CYAN</name>
<reference evidence="1 2" key="1">
    <citation type="submission" date="2017-06" db="EMBL/GenBank/DDBJ databases">
        <title>Genome sequencing of cyanobaciteial culture collection at National Institute for Environmental Studies (NIES).</title>
        <authorList>
            <person name="Hirose Y."/>
            <person name="Shimura Y."/>
            <person name="Fujisawa T."/>
            <person name="Nakamura Y."/>
            <person name="Kawachi M."/>
        </authorList>
    </citation>
    <scope>NUCLEOTIDE SEQUENCE [LARGE SCALE GENOMIC DNA]</scope>
    <source>
        <strain evidence="1 2">NIES-267</strain>
    </source>
</reference>
<protein>
    <submittedName>
        <fullName evidence="1">Uncharacterized protein</fullName>
    </submittedName>
</protein>
<organism evidence="1 2">
    <name type="scientific">Calothrix parasitica NIES-267</name>
    <dbReference type="NCBI Taxonomy" id="1973488"/>
    <lineage>
        <taxon>Bacteria</taxon>
        <taxon>Bacillati</taxon>
        <taxon>Cyanobacteriota</taxon>
        <taxon>Cyanophyceae</taxon>
        <taxon>Nostocales</taxon>
        <taxon>Calotrichaceae</taxon>
        <taxon>Calothrix</taxon>
    </lineage>
</organism>